<evidence type="ECO:0000256" key="1">
    <source>
        <dbReference type="ARBA" id="ARBA00003195"/>
    </source>
</evidence>
<evidence type="ECO:0000256" key="6">
    <source>
        <dbReference type="ARBA" id="ARBA00022692"/>
    </source>
</evidence>
<keyword evidence="9 12" id="KW-1133">Transmembrane helix</keyword>
<comment type="similarity">
    <text evidence="3">Belongs to the complex I NDUFB3 subunit family.</text>
</comment>
<evidence type="ECO:0000256" key="8">
    <source>
        <dbReference type="ARBA" id="ARBA00022982"/>
    </source>
</evidence>
<reference evidence="14" key="1">
    <citation type="journal article" date="2018" name="Nat. Microbiol.">
        <title>Leveraging single-cell genomics to expand the fungal tree of life.</title>
        <authorList>
            <person name="Ahrendt S.R."/>
            <person name="Quandt C.A."/>
            <person name="Ciobanu D."/>
            <person name="Clum A."/>
            <person name="Salamov A."/>
            <person name="Andreopoulos B."/>
            <person name="Cheng J.F."/>
            <person name="Woyke T."/>
            <person name="Pelin A."/>
            <person name="Henrissat B."/>
            <person name="Reynolds N.K."/>
            <person name="Benny G.L."/>
            <person name="Smith M.E."/>
            <person name="James T.Y."/>
            <person name="Grigoriev I.V."/>
        </authorList>
    </citation>
    <scope>NUCLEOTIDE SEQUENCE [LARGE SCALE GENOMIC DNA]</scope>
    <source>
        <strain evidence="14">RSA 468</strain>
    </source>
</reference>
<evidence type="ECO:0000256" key="9">
    <source>
        <dbReference type="ARBA" id="ARBA00022989"/>
    </source>
</evidence>
<evidence type="ECO:0000256" key="10">
    <source>
        <dbReference type="ARBA" id="ARBA00023128"/>
    </source>
</evidence>
<dbReference type="Proteomes" id="UP000268162">
    <property type="component" value="Unassembled WGS sequence"/>
</dbReference>
<organism evidence="13 14">
    <name type="scientific">Dimargaris cristalligena</name>
    <dbReference type="NCBI Taxonomy" id="215637"/>
    <lineage>
        <taxon>Eukaryota</taxon>
        <taxon>Fungi</taxon>
        <taxon>Fungi incertae sedis</taxon>
        <taxon>Zoopagomycota</taxon>
        <taxon>Kickxellomycotina</taxon>
        <taxon>Dimargaritomycetes</taxon>
        <taxon>Dimargaritales</taxon>
        <taxon>Dimargaritaceae</taxon>
        <taxon>Dimargaris</taxon>
    </lineage>
</organism>
<keyword evidence="5" id="KW-0679">Respiratory chain</keyword>
<comment type="function">
    <text evidence="1">Accessory subunit of the mitochondrial membrane respiratory chain NADH dehydrogenase (Complex I), that is believed not to be involved in catalysis. Complex I functions in the transfer of electrons from NADH to the respiratory chain. The immediate electron acceptor for the enzyme is believed to be ubiquinone.</text>
</comment>
<name>A0A4P9ZMU1_9FUNG</name>
<keyword evidence="4" id="KW-0813">Transport</keyword>
<evidence type="ECO:0000313" key="13">
    <source>
        <dbReference type="EMBL" id="RKP34563.1"/>
    </source>
</evidence>
<keyword evidence="7" id="KW-0999">Mitochondrion inner membrane</keyword>
<accession>A0A4P9ZMU1</accession>
<evidence type="ECO:0000256" key="4">
    <source>
        <dbReference type="ARBA" id="ARBA00022448"/>
    </source>
</evidence>
<evidence type="ECO:0000256" key="7">
    <source>
        <dbReference type="ARBA" id="ARBA00022792"/>
    </source>
</evidence>
<keyword evidence="11 12" id="KW-0472">Membrane</keyword>
<gene>
    <name evidence="13" type="ORF">BJ085DRAFT_13784</name>
</gene>
<evidence type="ECO:0000256" key="12">
    <source>
        <dbReference type="SAM" id="Phobius"/>
    </source>
</evidence>
<dbReference type="STRING" id="215637.A0A4P9ZMU1"/>
<evidence type="ECO:0000256" key="5">
    <source>
        <dbReference type="ARBA" id="ARBA00022660"/>
    </source>
</evidence>
<keyword evidence="8" id="KW-0249">Electron transport</keyword>
<dbReference type="InterPro" id="IPR012576">
    <property type="entry name" value="NDUFB3"/>
</dbReference>
<evidence type="ECO:0000256" key="11">
    <source>
        <dbReference type="ARBA" id="ARBA00023136"/>
    </source>
</evidence>
<evidence type="ECO:0000313" key="14">
    <source>
        <dbReference type="Proteomes" id="UP000268162"/>
    </source>
</evidence>
<keyword evidence="6 12" id="KW-0812">Transmembrane</keyword>
<comment type="subcellular location">
    <subcellularLocation>
        <location evidence="2">Mitochondrion inner membrane</location>
        <topology evidence="2">Single-pass membrane protein</topology>
        <orientation evidence="2">Matrix side</orientation>
    </subcellularLocation>
</comment>
<dbReference type="AlphaFoldDB" id="A0A4P9ZMU1"/>
<evidence type="ECO:0000256" key="3">
    <source>
        <dbReference type="ARBA" id="ARBA00005667"/>
    </source>
</evidence>
<dbReference type="GO" id="GO:0022900">
    <property type="term" value="P:electron transport chain"/>
    <property type="evidence" value="ECO:0007669"/>
    <property type="project" value="InterPro"/>
</dbReference>
<evidence type="ECO:0000256" key="2">
    <source>
        <dbReference type="ARBA" id="ARBA00004298"/>
    </source>
</evidence>
<protein>
    <submittedName>
        <fullName evidence="13">Uncharacterized protein</fullName>
    </submittedName>
</protein>
<dbReference type="EMBL" id="ML003153">
    <property type="protein sequence ID" value="RKP34563.1"/>
    <property type="molecule type" value="Genomic_DNA"/>
</dbReference>
<keyword evidence="10" id="KW-0496">Mitochondrion</keyword>
<proteinExistence type="inferred from homology"/>
<dbReference type="GO" id="GO:0005743">
    <property type="term" value="C:mitochondrial inner membrane"/>
    <property type="evidence" value="ECO:0007669"/>
    <property type="project" value="UniProtKB-SubCell"/>
</dbReference>
<keyword evidence="14" id="KW-1185">Reference proteome</keyword>
<dbReference type="Pfam" id="PF08122">
    <property type="entry name" value="NDUF_B12"/>
    <property type="match status" value="1"/>
</dbReference>
<feature type="transmembrane region" description="Helical" evidence="12">
    <location>
        <begin position="41"/>
        <end position="62"/>
    </location>
</feature>
<sequence length="70" mass="8162">MSRTNLYRFNRGAHQVHHRLYDPWAQREAWRKDPFFGRRNVIKGLAPGLGIATGAFLCLLGYEYITGKRL</sequence>